<reference evidence="1" key="1">
    <citation type="submission" date="2022-08" db="EMBL/GenBank/DDBJ databases">
        <authorList>
            <person name="Kallberg Y."/>
            <person name="Tangrot J."/>
            <person name="Rosling A."/>
        </authorList>
    </citation>
    <scope>NUCLEOTIDE SEQUENCE</scope>
    <source>
        <strain evidence="1">Wild A</strain>
    </source>
</reference>
<name>A0A9W4T7S9_9GLOM</name>
<sequence>NQENLVRENVTRQLADMKGDHSLLNKRPSMIQKEDSAKECTTQEDLLNSIIETSNIFEK</sequence>
<feature type="non-terminal residue" evidence="1">
    <location>
        <position position="59"/>
    </location>
</feature>
<feature type="non-terminal residue" evidence="1">
    <location>
        <position position="1"/>
    </location>
</feature>
<comment type="caution">
    <text evidence="1">The sequence shown here is derived from an EMBL/GenBank/DDBJ whole genome shotgun (WGS) entry which is preliminary data.</text>
</comment>
<keyword evidence="2" id="KW-1185">Reference proteome</keyword>
<gene>
    <name evidence="1" type="ORF">FWILDA_LOCUS16962</name>
</gene>
<evidence type="ECO:0000313" key="2">
    <source>
        <dbReference type="Proteomes" id="UP001153678"/>
    </source>
</evidence>
<protein>
    <submittedName>
        <fullName evidence="1">12039_t:CDS:1</fullName>
    </submittedName>
</protein>
<organism evidence="1 2">
    <name type="scientific">Funneliformis geosporum</name>
    <dbReference type="NCBI Taxonomy" id="1117311"/>
    <lineage>
        <taxon>Eukaryota</taxon>
        <taxon>Fungi</taxon>
        <taxon>Fungi incertae sedis</taxon>
        <taxon>Mucoromycota</taxon>
        <taxon>Glomeromycotina</taxon>
        <taxon>Glomeromycetes</taxon>
        <taxon>Glomerales</taxon>
        <taxon>Glomeraceae</taxon>
        <taxon>Funneliformis</taxon>
    </lineage>
</organism>
<dbReference type="EMBL" id="CAMKVN010012121">
    <property type="protein sequence ID" value="CAI2195211.1"/>
    <property type="molecule type" value="Genomic_DNA"/>
</dbReference>
<dbReference type="AlphaFoldDB" id="A0A9W4T7S9"/>
<dbReference type="Proteomes" id="UP001153678">
    <property type="component" value="Unassembled WGS sequence"/>
</dbReference>
<evidence type="ECO:0000313" key="1">
    <source>
        <dbReference type="EMBL" id="CAI2195211.1"/>
    </source>
</evidence>
<proteinExistence type="predicted"/>
<accession>A0A9W4T7S9</accession>